<sequence>MTKPKIQSINIGKPQNIKYKNKEIQTGIYKTAITEAIFLGKENFDGDQQADLVHHGGVDKAVCVYPVEHYQYWEKELNRKLEYGAFGENLTVSGLTEGDVCIGDTFQVGEAVVQISQPRQPCFKLAAKHSISQLPVLVEETGYTGYYFRVIKVGIVEPGATINLLEKHPHKISVYYANKIMHHDKSNFEAINTLLEVDALSASWRKTLSKRLAGNEIDPKQRLEGN</sequence>
<dbReference type="GO" id="GO:0030170">
    <property type="term" value="F:pyridoxal phosphate binding"/>
    <property type="evidence" value="ECO:0007669"/>
    <property type="project" value="InterPro"/>
</dbReference>
<dbReference type="InterPro" id="IPR052353">
    <property type="entry name" value="Benzoxazolinone_Detox_Enz"/>
</dbReference>
<gene>
    <name evidence="2" type="ORF">DS745_15555</name>
</gene>
<dbReference type="GO" id="GO:0030151">
    <property type="term" value="F:molybdenum ion binding"/>
    <property type="evidence" value="ECO:0007669"/>
    <property type="project" value="InterPro"/>
</dbReference>
<dbReference type="Pfam" id="PF03473">
    <property type="entry name" value="MOSC"/>
    <property type="match status" value="1"/>
</dbReference>
<evidence type="ECO:0000259" key="1">
    <source>
        <dbReference type="PROSITE" id="PS51340"/>
    </source>
</evidence>
<feature type="domain" description="MOSC" evidence="1">
    <location>
        <begin position="31"/>
        <end position="165"/>
    </location>
</feature>
<dbReference type="PROSITE" id="PS51340">
    <property type="entry name" value="MOSC"/>
    <property type="match status" value="1"/>
</dbReference>
<dbReference type="EMBL" id="QOUX01000046">
    <property type="protein sequence ID" value="RXI97782.1"/>
    <property type="molecule type" value="Genomic_DNA"/>
</dbReference>
<dbReference type="InterPro" id="IPR011037">
    <property type="entry name" value="Pyrv_Knase-like_insert_dom_sf"/>
</dbReference>
<dbReference type="Gene3D" id="2.40.33.20">
    <property type="entry name" value="PK beta-barrel domain-like"/>
    <property type="match status" value="1"/>
</dbReference>
<dbReference type="Pfam" id="PF03475">
    <property type="entry name" value="YiiM_3-alpha"/>
    <property type="match status" value="1"/>
</dbReference>
<evidence type="ECO:0000313" key="3">
    <source>
        <dbReference type="Proteomes" id="UP000290649"/>
    </source>
</evidence>
<dbReference type="SUPFAM" id="SSF50800">
    <property type="entry name" value="PK beta-barrel domain-like"/>
    <property type="match status" value="1"/>
</dbReference>
<dbReference type="OrthoDB" id="9786134at2"/>
<protein>
    <submittedName>
        <fullName evidence="2">MOSC domain-containing protein</fullName>
    </submittedName>
</protein>
<evidence type="ECO:0000313" key="2">
    <source>
        <dbReference type="EMBL" id="RXI97782.1"/>
    </source>
</evidence>
<dbReference type="Proteomes" id="UP000290649">
    <property type="component" value="Unassembled WGS sequence"/>
</dbReference>
<dbReference type="InterPro" id="IPR005163">
    <property type="entry name" value="Tri_helical_YiiM-like"/>
</dbReference>
<dbReference type="AlphaFoldDB" id="A0A4Q0VN23"/>
<dbReference type="RefSeq" id="WP_129079147.1">
    <property type="nucleotide sequence ID" value="NZ_QOUX01000046.1"/>
</dbReference>
<dbReference type="PANTHER" id="PTHR30212">
    <property type="entry name" value="PROTEIN YIIM"/>
    <property type="match status" value="1"/>
</dbReference>
<accession>A0A4Q0VN23</accession>
<reference evidence="2 3" key="1">
    <citation type="journal article" date="2019" name="Int. J. Syst. Evol. Microbiol.">
        <title>Anaerobacillus alkaliphilus sp. nov., a novel alkaliphilic and moderately halophilic bacterium.</title>
        <authorList>
            <person name="Borsodi A.K."/>
            <person name="Aszalos J.M."/>
            <person name="Bihari P."/>
            <person name="Nagy I."/>
            <person name="Schumann P."/>
            <person name="Sproer C."/>
            <person name="Kovacs A.L."/>
            <person name="Boka K."/>
            <person name="Dobosy P."/>
            <person name="Ovari M."/>
            <person name="Szili-Kovacs T."/>
            <person name="Toth E."/>
        </authorList>
    </citation>
    <scope>NUCLEOTIDE SEQUENCE [LARGE SCALE GENOMIC DNA]</scope>
    <source>
        <strain evidence="2 3">B16-10</strain>
    </source>
</reference>
<dbReference type="PANTHER" id="PTHR30212:SF4">
    <property type="entry name" value="MOSC DOMAIN-CONTAINING PROTEIN"/>
    <property type="match status" value="1"/>
</dbReference>
<dbReference type="InterPro" id="IPR005302">
    <property type="entry name" value="MoCF_Sase_C"/>
</dbReference>
<keyword evidence="3" id="KW-1185">Reference proteome</keyword>
<comment type="caution">
    <text evidence="2">The sequence shown here is derived from an EMBL/GenBank/DDBJ whole genome shotgun (WGS) entry which is preliminary data.</text>
</comment>
<dbReference type="GO" id="GO:0003824">
    <property type="term" value="F:catalytic activity"/>
    <property type="evidence" value="ECO:0007669"/>
    <property type="project" value="InterPro"/>
</dbReference>
<name>A0A4Q0VN23_9BACI</name>
<organism evidence="2 3">
    <name type="scientific">Anaerobacillus alkaliphilus</name>
    <dbReference type="NCBI Taxonomy" id="1548597"/>
    <lineage>
        <taxon>Bacteria</taxon>
        <taxon>Bacillati</taxon>
        <taxon>Bacillota</taxon>
        <taxon>Bacilli</taxon>
        <taxon>Bacillales</taxon>
        <taxon>Bacillaceae</taxon>
        <taxon>Anaerobacillus</taxon>
    </lineage>
</organism>
<proteinExistence type="predicted"/>